<evidence type="ECO:0000313" key="3">
    <source>
        <dbReference type="Proteomes" id="UP000054408"/>
    </source>
</evidence>
<feature type="compositionally biased region" description="Low complexity" evidence="1">
    <location>
        <begin position="221"/>
        <end position="234"/>
    </location>
</feature>
<dbReference type="Proteomes" id="UP000054408">
    <property type="component" value="Unassembled WGS sequence"/>
</dbReference>
<feature type="region of interest" description="Disordered" evidence="1">
    <location>
        <begin position="101"/>
        <end position="127"/>
    </location>
</feature>
<reference evidence="2 3" key="1">
    <citation type="submission" date="2010-05" db="EMBL/GenBank/DDBJ databases">
        <title>The Genome Sequence of Thecamonas trahens ATCC 50062.</title>
        <authorList>
            <consortium name="The Broad Institute Genome Sequencing Platform"/>
            <person name="Russ C."/>
            <person name="Cuomo C."/>
            <person name="Shea T."/>
            <person name="Young S.K."/>
            <person name="Zeng Q."/>
            <person name="Koehrsen M."/>
            <person name="Haas B."/>
            <person name="Borodovsky M."/>
            <person name="Guigo R."/>
            <person name="Alvarado L."/>
            <person name="Berlin A."/>
            <person name="Bochicchio J."/>
            <person name="Borenstein D."/>
            <person name="Chapman S."/>
            <person name="Chen Z."/>
            <person name="Freedman E."/>
            <person name="Gellesch M."/>
            <person name="Goldberg J."/>
            <person name="Griggs A."/>
            <person name="Gujja S."/>
            <person name="Heilman E."/>
            <person name="Heiman D."/>
            <person name="Hepburn T."/>
            <person name="Howarth C."/>
            <person name="Jen D."/>
            <person name="Larson L."/>
            <person name="Mehta T."/>
            <person name="Park D."/>
            <person name="Pearson M."/>
            <person name="Roberts A."/>
            <person name="Saif S."/>
            <person name="Shenoy N."/>
            <person name="Sisk P."/>
            <person name="Stolte C."/>
            <person name="Sykes S."/>
            <person name="Thomson T."/>
            <person name="Walk T."/>
            <person name="White J."/>
            <person name="Yandava C."/>
            <person name="Burger G."/>
            <person name="Gray M.W."/>
            <person name="Holland P.W.H."/>
            <person name="King N."/>
            <person name="Lang F.B.F."/>
            <person name="Roger A.J."/>
            <person name="Ruiz-Trillo I."/>
            <person name="Lander E."/>
            <person name="Nusbaum C."/>
        </authorList>
    </citation>
    <scope>NUCLEOTIDE SEQUENCE [LARGE SCALE GENOMIC DNA]</scope>
    <source>
        <strain evidence="2 3">ATCC 50062</strain>
    </source>
</reference>
<dbReference type="InterPro" id="IPR016024">
    <property type="entry name" value="ARM-type_fold"/>
</dbReference>
<evidence type="ECO:0000313" key="2">
    <source>
        <dbReference type="EMBL" id="KNC54297.1"/>
    </source>
</evidence>
<dbReference type="AlphaFoldDB" id="A0A0L0DPS0"/>
<dbReference type="SUPFAM" id="SSF48371">
    <property type="entry name" value="ARM repeat"/>
    <property type="match status" value="1"/>
</dbReference>
<keyword evidence="3" id="KW-1185">Reference proteome</keyword>
<organism evidence="2 3">
    <name type="scientific">Thecamonas trahens ATCC 50062</name>
    <dbReference type="NCBI Taxonomy" id="461836"/>
    <lineage>
        <taxon>Eukaryota</taxon>
        <taxon>Apusozoa</taxon>
        <taxon>Apusomonadida</taxon>
        <taxon>Apusomonadidae</taxon>
        <taxon>Thecamonas</taxon>
    </lineage>
</organism>
<proteinExistence type="predicted"/>
<feature type="compositionally biased region" description="Low complexity" evidence="1">
    <location>
        <begin position="193"/>
        <end position="205"/>
    </location>
</feature>
<protein>
    <submittedName>
        <fullName evidence="2">Uncharacterized protein</fullName>
    </submittedName>
</protein>
<dbReference type="EMBL" id="GL349488">
    <property type="protein sequence ID" value="KNC54297.1"/>
    <property type="molecule type" value="Genomic_DNA"/>
</dbReference>
<accession>A0A0L0DPS0</accession>
<dbReference type="RefSeq" id="XP_013753761.1">
    <property type="nucleotide sequence ID" value="XM_013898307.1"/>
</dbReference>
<feature type="compositionally biased region" description="Basic and acidic residues" evidence="1">
    <location>
        <begin position="112"/>
        <end position="127"/>
    </location>
</feature>
<gene>
    <name evidence="2" type="ORF">AMSG_10277</name>
</gene>
<feature type="region of interest" description="Disordered" evidence="1">
    <location>
        <begin position="177"/>
        <end position="270"/>
    </location>
</feature>
<dbReference type="GeneID" id="25568543"/>
<feature type="compositionally biased region" description="Pro residues" evidence="1">
    <location>
        <begin position="391"/>
        <end position="400"/>
    </location>
</feature>
<sequence>MSFFFAVVEDQWFVPAKDVLCIEPSPNDGHAVRVKLIYTYEFKALSQTMRGAILETAASNGYGPVVAGSRWGGVGADDSSKSWRRSVTLFYNADEVDAKLKKAPESQNGAKKQAEAARPATEEDKRGLAKQVTEMRALFETLKVNLPDNGEISFTTSTMLSSLDGIKAQMEAILGTLEGNGPSAGKPTRRQASSTGSSTTSSSPSVGKSVLAAASGKAIESSPSSPYSSILKSSFGGEGKGKVKRKTSKKKTKQTIGSAKPSHLDDDELDSDEFSHATAIDRQLSTMLTLDDSFSFSSSSDSYSSSDEIFLDASVMADTAVPAASPSSLQTALGVDVSLTGESSAKLNVSGDEVSGECESSFSDSDSGSCDSVVALGEPTPEPPAKSRVPPAKPPPPVMAMPPQRDLAPAKIDPGATEMGGGGAGSTSGSQRRRLTSGLTRIVGHYARDERLMPPQQLTMRTLRRAQEHTKAKYEAVFGVVALLDMHLASGGPRALPALGPIEVFVELLALMASLRAVRVLAIMASPTTVDLLTAVMELEVSKPQDLIVNLAQVYIPLARSVRTDFSSEILIPLSQSPLIPSIIEHAERAPTSAALNEVVLVLMSWLAYDMRFRTMFADASSDTIAIRALNTFSNERTILKAAFKYLYLVCDRESVRERCGGDGLRGLIEAVNDHLDDARIAEYALAAMGQVVLNVELNLKFSSQPHGKNAAVMAQLIQLIRRLCGLADVRPLFRTKGESKILVDAINTFPNDMYINKDAEWILRVLCQREQRGLMYSFPGVEDAMARARAMIMASNVAYI</sequence>
<name>A0A0L0DPS0_THETB</name>
<feature type="region of interest" description="Disordered" evidence="1">
    <location>
        <begin position="348"/>
        <end position="433"/>
    </location>
</feature>
<feature type="compositionally biased region" description="Basic residues" evidence="1">
    <location>
        <begin position="242"/>
        <end position="253"/>
    </location>
</feature>
<evidence type="ECO:0000256" key="1">
    <source>
        <dbReference type="SAM" id="MobiDB-lite"/>
    </source>
</evidence>
<feature type="compositionally biased region" description="Low complexity" evidence="1">
    <location>
        <begin position="357"/>
        <end position="372"/>
    </location>
</feature>